<comment type="caution">
    <text evidence="1">The sequence shown here is derived from an EMBL/GenBank/DDBJ whole genome shotgun (WGS) entry which is preliminary data.</text>
</comment>
<dbReference type="EMBL" id="JBHTGL010000008">
    <property type="protein sequence ID" value="MFD0624346.1"/>
    <property type="molecule type" value="Genomic_DNA"/>
</dbReference>
<reference evidence="2" key="1">
    <citation type="journal article" date="2019" name="Int. J. Syst. Evol. Microbiol.">
        <title>The Global Catalogue of Microorganisms (GCM) 10K type strain sequencing project: providing services to taxonomists for standard genome sequencing and annotation.</title>
        <authorList>
            <consortium name="The Broad Institute Genomics Platform"/>
            <consortium name="The Broad Institute Genome Sequencing Center for Infectious Disease"/>
            <person name="Wu L."/>
            <person name="Ma J."/>
        </authorList>
    </citation>
    <scope>NUCLEOTIDE SEQUENCE [LARGE SCALE GENOMIC DNA]</scope>
    <source>
        <strain evidence="2">JCM 12607</strain>
    </source>
</reference>
<dbReference type="Pfam" id="PF21848">
    <property type="entry name" value="DUF6907"/>
    <property type="match status" value="1"/>
</dbReference>
<organism evidence="1 2">
    <name type="scientific">Streptomyces sanglieri</name>
    <dbReference type="NCBI Taxonomy" id="193460"/>
    <lineage>
        <taxon>Bacteria</taxon>
        <taxon>Bacillati</taxon>
        <taxon>Actinomycetota</taxon>
        <taxon>Actinomycetes</taxon>
        <taxon>Kitasatosporales</taxon>
        <taxon>Streptomycetaceae</taxon>
        <taxon>Streptomyces</taxon>
    </lineage>
</organism>
<evidence type="ECO:0000313" key="2">
    <source>
        <dbReference type="Proteomes" id="UP001596915"/>
    </source>
</evidence>
<dbReference type="Proteomes" id="UP001596915">
    <property type="component" value="Unassembled WGS sequence"/>
</dbReference>
<keyword evidence="2" id="KW-1185">Reference proteome</keyword>
<proteinExistence type="predicted"/>
<protein>
    <submittedName>
        <fullName evidence="1">DUF6907 domain-containing protein</fullName>
    </submittedName>
</protein>
<name>A0ABW2WVI9_9ACTN</name>
<gene>
    <name evidence="1" type="ORF">ACFQ2K_17785</name>
</gene>
<accession>A0ABW2WVI9</accession>
<evidence type="ECO:0000313" key="1">
    <source>
        <dbReference type="EMBL" id="MFD0624346.1"/>
    </source>
</evidence>
<dbReference type="InterPro" id="IPR054202">
    <property type="entry name" value="DUF6907"/>
</dbReference>
<sequence length="114" mass="12475">MATRPTSVHHQLYGAEASAEYSEAYEEYESWPLLCATLGVSPNSTVSPAYRVPHVLVEVAADTYTRPMDPNQLAEFIQTVAGQLDELRVMHPRLAAARAEWAARTDPTASTEAA</sequence>